<dbReference type="EMBL" id="JBBBZM010000196">
    <property type="protein sequence ID" value="KAL0631975.1"/>
    <property type="molecule type" value="Genomic_DNA"/>
</dbReference>
<comment type="caution">
    <text evidence="5">The sequence shown here is derived from an EMBL/GenBank/DDBJ whole genome shotgun (WGS) entry which is preliminary data.</text>
</comment>
<keyword evidence="1" id="KW-0479">Metal-binding</keyword>
<name>A0ABR3G879_9PEZI</name>
<reference evidence="5 6" key="1">
    <citation type="submission" date="2024-02" db="EMBL/GenBank/DDBJ databases">
        <title>Discinaceae phylogenomics.</title>
        <authorList>
            <person name="Dirks A.C."/>
            <person name="James T.Y."/>
        </authorList>
    </citation>
    <scope>NUCLEOTIDE SEQUENCE [LARGE SCALE GENOMIC DNA]</scope>
    <source>
        <strain evidence="5 6">ACD0624</strain>
    </source>
</reference>
<feature type="region of interest" description="Disordered" evidence="3">
    <location>
        <begin position="155"/>
        <end position="224"/>
    </location>
</feature>
<dbReference type="InterPro" id="IPR001878">
    <property type="entry name" value="Znf_CCHC"/>
</dbReference>
<evidence type="ECO:0000313" key="6">
    <source>
        <dbReference type="Proteomes" id="UP001447188"/>
    </source>
</evidence>
<organism evidence="5 6">
    <name type="scientific">Discina gigas</name>
    <dbReference type="NCBI Taxonomy" id="1032678"/>
    <lineage>
        <taxon>Eukaryota</taxon>
        <taxon>Fungi</taxon>
        <taxon>Dikarya</taxon>
        <taxon>Ascomycota</taxon>
        <taxon>Pezizomycotina</taxon>
        <taxon>Pezizomycetes</taxon>
        <taxon>Pezizales</taxon>
        <taxon>Discinaceae</taxon>
        <taxon>Discina</taxon>
    </lineage>
</organism>
<dbReference type="Proteomes" id="UP001447188">
    <property type="component" value="Unassembled WGS sequence"/>
</dbReference>
<accession>A0ABR3G879</accession>
<keyword evidence="2" id="KW-0175">Coiled coil</keyword>
<feature type="compositionally biased region" description="Polar residues" evidence="3">
    <location>
        <begin position="164"/>
        <end position="189"/>
    </location>
</feature>
<keyword evidence="1" id="KW-0863">Zinc-finger</keyword>
<gene>
    <name evidence="5" type="ORF">Q9L58_009150</name>
</gene>
<keyword evidence="6" id="KW-1185">Reference proteome</keyword>
<dbReference type="PROSITE" id="PS50158">
    <property type="entry name" value="ZF_CCHC"/>
    <property type="match status" value="1"/>
</dbReference>
<evidence type="ECO:0000313" key="5">
    <source>
        <dbReference type="EMBL" id="KAL0631975.1"/>
    </source>
</evidence>
<evidence type="ECO:0000259" key="4">
    <source>
        <dbReference type="PROSITE" id="PS50158"/>
    </source>
</evidence>
<dbReference type="SUPFAM" id="SSF57756">
    <property type="entry name" value="Retrovirus zinc finger-like domains"/>
    <property type="match status" value="1"/>
</dbReference>
<feature type="coiled-coil region" evidence="2">
    <location>
        <begin position="95"/>
        <end position="122"/>
    </location>
</feature>
<keyword evidence="1" id="KW-0862">Zinc</keyword>
<evidence type="ECO:0000256" key="3">
    <source>
        <dbReference type="SAM" id="MobiDB-lite"/>
    </source>
</evidence>
<evidence type="ECO:0000256" key="2">
    <source>
        <dbReference type="SAM" id="Coils"/>
    </source>
</evidence>
<feature type="domain" description="CCHC-type" evidence="4">
    <location>
        <begin position="211"/>
        <end position="226"/>
    </location>
</feature>
<proteinExistence type="predicted"/>
<evidence type="ECO:0000256" key="1">
    <source>
        <dbReference type="PROSITE-ProRule" id="PRU00047"/>
    </source>
</evidence>
<dbReference type="InterPro" id="IPR036875">
    <property type="entry name" value="Znf_CCHC_sf"/>
</dbReference>
<sequence length="247" mass="28158">MPMCFTHYDSWIDEEGNPMPTRETRRVSSRRRCSTSTSSTKVHFLLPPTPEPQPQVQEICYIPRYIPVPAPAPVCEQTFSIQATAAEIASRIVAENIAKEEITTLQARLEEEQTLRLKAEHERGREEARRITQEIDASRRSRELVAREDDARRRIADEYRHQTRSLGNSPRASGESLWSTSPRASSSQADRLVVVTHHSHQRSHSDSRNHRCSSCGHSGHRSRDCRYNSETITRVAGGRVRYIDSGL</sequence>
<protein>
    <recommendedName>
        <fullName evidence="4">CCHC-type domain-containing protein</fullName>
    </recommendedName>
</protein>